<dbReference type="Proteomes" id="UP000886602">
    <property type="component" value="Unassembled WGS sequence"/>
</dbReference>
<evidence type="ECO:0000256" key="4">
    <source>
        <dbReference type="ARBA" id="ARBA00022692"/>
    </source>
</evidence>
<dbReference type="InterPro" id="IPR002758">
    <property type="entry name" value="Cation_antiport_E"/>
</dbReference>
<dbReference type="NCBIfam" id="NF006518">
    <property type="entry name" value="PRK08965.1-2"/>
    <property type="match status" value="1"/>
</dbReference>
<dbReference type="AlphaFoldDB" id="A0A9D7FD15"/>
<dbReference type="GO" id="GO:0005886">
    <property type="term" value="C:plasma membrane"/>
    <property type="evidence" value="ECO:0007669"/>
    <property type="project" value="UniProtKB-SubCell"/>
</dbReference>
<keyword evidence="3" id="KW-1003">Cell membrane</keyword>
<dbReference type="EMBL" id="JADJNC010000008">
    <property type="protein sequence ID" value="MBK7422571.1"/>
    <property type="molecule type" value="Genomic_DNA"/>
</dbReference>
<accession>A0A9D7FD15</accession>
<feature type="transmembrane region" description="Helical" evidence="7">
    <location>
        <begin position="12"/>
        <end position="41"/>
    </location>
</feature>
<reference evidence="8" key="1">
    <citation type="submission" date="2020-10" db="EMBL/GenBank/DDBJ databases">
        <title>Connecting structure to function with the recovery of over 1000 high-quality activated sludge metagenome-assembled genomes encoding full-length rRNA genes using long-read sequencing.</title>
        <authorList>
            <person name="Singleton C.M."/>
            <person name="Petriglieri F."/>
            <person name="Kristensen J.M."/>
            <person name="Kirkegaard R.H."/>
            <person name="Michaelsen T.Y."/>
            <person name="Andersen M.H."/>
            <person name="Karst S.M."/>
            <person name="Dueholm M.S."/>
            <person name="Nielsen P.H."/>
            <person name="Albertsen M."/>
        </authorList>
    </citation>
    <scope>NUCLEOTIDE SEQUENCE</scope>
    <source>
        <strain evidence="8">EsbW_18-Q3-R4-48_MAXAC.044</strain>
    </source>
</reference>
<gene>
    <name evidence="8" type="ORF">IPJ48_05445</name>
</gene>
<evidence type="ECO:0000256" key="5">
    <source>
        <dbReference type="ARBA" id="ARBA00022989"/>
    </source>
</evidence>
<dbReference type="PANTHER" id="PTHR34584">
    <property type="entry name" value="NA(+)/H(+) ANTIPORTER SUBUNIT E1"/>
    <property type="match status" value="1"/>
</dbReference>
<comment type="caution">
    <text evidence="8">The sequence shown here is derived from an EMBL/GenBank/DDBJ whole genome shotgun (WGS) entry which is preliminary data.</text>
</comment>
<name>A0A9D7FD15_9RHOO</name>
<evidence type="ECO:0000256" key="1">
    <source>
        <dbReference type="ARBA" id="ARBA00004651"/>
    </source>
</evidence>
<evidence type="ECO:0000256" key="7">
    <source>
        <dbReference type="SAM" id="Phobius"/>
    </source>
</evidence>
<proteinExistence type="inferred from homology"/>
<evidence type="ECO:0000256" key="3">
    <source>
        <dbReference type="ARBA" id="ARBA00022475"/>
    </source>
</evidence>
<evidence type="ECO:0000256" key="6">
    <source>
        <dbReference type="ARBA" id="ARBA00023136"/>
    </source>
</evidence>
<dbReference type="GO" id="GO:0008324">
    <property type="term" value="F:monoatomic cation transmembrane transporter activity"/>
    <property type="evidence" value="ECO:0007669"/>
    <property type="project" value="InterPro"/>
</dbReference>
<protein>
    <submittedName>
        <fullName evidence="8">Na+/H+ antiporter subunit E</fullName>
    </submittedName>
</protein>
<comment type="subcellular location">
    <subcellularLocation>
        <location evidence="1">Cell membrane</location>
        <topology evidence="1">Multi-pass membrane protein</topology>
    </subcellularLocation>
</comment>
<sequence length="163" mass="17826">MLKQLIPRPVLSLTVLLLWIAITNAGSLGLLLLGLLLAVIIPRLTLPFWPQAPRLANPLRALRFLGVFALDIVVANWGVARRIVGPSERLSPALVEIPLDLRDPFLATLLGSIVSLTPGTVSIDVDQKHWVLLVHALDAPDPQALIDEVKNRYEAALKEIFAC</sequence>
<evidence type="ECO:0000313" key="9">
    <source>
        <dbReference type="Proteomes" id="UP000886602"/>
    </source>
</evidence>
<dbReference type="PIRSF" id="PIRSF019239">
    <property type="entry name" value="MrpE"/>
    <property type="match status" value="1"/>
</dbReference>
<evidence type="ECO:0000256" key="2">
    <source>
        <dbReference type="ARBA" id="ARBA00006228"/>
    </source>
</evidence>
<keyword evidence="6 7" id="KW-0472">Membrane</keyword>
<evidence type="ECO:0000313" key="8">
    <source>
        <dbReference type="EMBL" id="MBK7422571.1"/>
    </source>
</evidence>
<dbReference type="Pfam" id="PF01899">
    <property type="entry name" value="MNHE"/>
    <property type="match status" value="1"/>
</dbReference>
<comment type="similarity">
    <text evidence="2">Belongs to the CPA3 antiporters (TC 2.A.63) subunit E family.</text>
</comment>
<keyword evidence="4 7" id="KW-0812">Transmembrane</keyword>
<organism evidence="8 9">
    <name type="scientific">Candidatus Propionivibrio dominans</name>
    <dbReference type="NCBI Taxonomy" id="2954373"/>
    <lineage>
        <taxon>Bacteria</taxon>
        <taxon>Pseudomonadati</taxon>
        <taxon>Pseudomonadota</taxon>
        <taxon>Betaproteobacteria</taxon>
        <taxon>Rhodocyclales</taxon>
        <taxon>Rhodocyclaceae</taxon>
        <taxon>Propionivibrio</taxon>
    </lineage>
</organism>
<dbReference type="PANTHER" id="PTHR34584:SF1">
    <property type="entry name" value="NA(+)_H(+) ANTIPORTER SUBUNIT E1"/>
    <property type="match status" value="1"/>
</dbReference>
<keyword evidence="5 7" id="KW-1133">Transmembrane helix</keyword>